<evidence type="ECO:0000313" key="4">
    <source>
        <dbReference type="Proteomes" id="UP000248790"/>
    </source>
</evidence>
<sequence length="129" mass="14560">MKTWNYARKRLWILLIVCPLSNLCGQSTGGITAETDSAIRAEFLANAKKIHADLIRGDFAQHQAEKAQADLQDCKEVLTARTAENDQLKDEVKQSQQTATAEADRRKKYQREAWGWRGLAALAVYLLIK</sequence>
<evidence type="ECO:0000256" key="1">
    <source>
        <dbReference type="SAM" id="Coils"/>
    </source>
</evidence>
<dbReference type="Proteomes" id="UP000248790">
    <property type="component" value="Unassembled WGS sequence"/>
</dbReference>
<feature type="coiled-coil region" evidence="1">
    <location>
        <begin position="78"/>
        <end position="105"/>
    </location>
</feature>
<keyword evidence="4" id="KW-1185">Reference proteome</keyword>
<organism evidence="3 4">
    <name type="scientific">Larkinella arboricola</name>
    <dbReference type="NCBI Taxonomy" id="643671"/>
    <lineage>
        <taxon>Bacteria</taxon>
        <taxon>Pseudomonadati</taxon>
        <taxon>Bacteroidota</taxon>
        <taxon>Cytophagia</taxon>
        <taxon>Cytophagales</taxon>
        <taxon>Spirosomataceae</taxon>
        <taxon>Larkinella</taxon>
    </lineage>
</organism>
<comment type="caution">
    <text evidence="3">The sequence shown here is derived from an EMBL/GenBank/DDBJ whole genome shotgun (WGS) entry which is preliminary data.</text>
</comment>
<dbReference type="EMBL" id="QLMC01000008">
    <property type="protein sequence ID" value="RAJ92210.1"/>
    <property type="molecule type" value="Genomic_DNA"/>
</dbReference>
<evidence type="ECO:0000256" key="2">
    <source>
        <dbReference type="SAM" id="SignalP"/>
    </source>
</evidence>
<keyword evidence="2" id="KW-0732">Signal</keyword>
<feature type="signal peptide" evidence="2">
    <location>
        <begin position="1"/>
        <end position="29"/>
    </location>
</feature>
<keyword evidence="1" id="KW-0175">Coiled coil</keyword>
<reference evidence="3 4" key="1">
    <citation type="submission" date="2018-06" db="EMBL/GenBank/DDBJ databases">
        <title>Genomic Encyclopedia of Archaeal and Bacterial Type Strains, Phase II (KMG-II): from individual species to whole genera.</title>
        <authorList>
            <person name="Goeker M."/>
        </authorList>
    </citation>
    <scope>NUCLEOTIDE SEQUENCE [LARGE SCALE GENOMIC DNA]</scope>
    <source>
        <strain evidence="3 4">DSM 21851</strain>
    </source>
</reference>
<proteinExistence type="predicted"/>
<dbReference type="OrthoDB" id="963374at2"/>
<feature type="chain" id="PRO_5016297473" evidence="2">
    <location>
        <begin position="30"/>
        <end position="129"/>
    </location>
</feature>
<protein>
    <submittedName>
        <fullName evidence="3">Uncharacterized protein</fullName>
    </submittedName>
</protein>
<dbReference type="AlphaFoldDB" id="A0A327WTY5"/>
<accession>A0A327WTY5</accession>
<name>A0A327WTY5_LARAB</name>
<gene>
    <name evidence="3" type="ORF">LX87_05178</name>
</gene>
<evidence type="ECO:0000313" key="3">
    <source>
        <dbReference type="EMBL" id="RAJ92210.1"/>
    </source>
</evidence>
<dbReference type="RefSeq" id="WP_111631183.1">
    <property type="nucleotide sequence ID" value="NZ_QLMC01000008.1"/>
</dbReference>